<dbReference type="InterPro" id="IPR011444">
    <property type="entry name" value="DUF1549"/>
</dbReference>
<feature type="chain" id="PRO_5021739499" evidence="2">
    <location>
        <begin position="27"/>
        <end position="765"/>
    </location>
</feature>
<evidence type="ECO:0000259" key="5">
    <source>
        <dbReference type="Pfam" id="PF07635"/>
    </source>
</evidence>
<proteinExistence type="predicted"/>
<dbReference type="Pfam" id="PF07635">
    <property type="entry name" value="PSCyt1"/>
    <property type="match status" value="1"/>
</dbReference>
<gene>
    <name evidence="6" type="ORF">K227x_21800</name>
</gene>
<evidence type="ECO:0000256" key="2">
    <source>
        <dbReference type="SAM" id="SignalP"/>
    </source>
</evidence>
<organism evidence="6 7">
    <name type="scientific">Rubripirellula lacrimiformis</name>
    <dbReference type="NCBI Taxonomy" id="1930273"/>
    <lineage>
        <taxon>Bacteria</taxon>
        <taxon>Pseudomonadati</taxon>
        <taxon>Planctomycetota</taxon>
        <taxon>Planctomycetia</taxon>
        <taxon>Pirellulales</taxon>
        <taxon>Pirellulaceae</taxon>
        <taxon>Rubripirellula</taxon>
    </lineage>
</organism>
<dbReference type="Pfam" id="PF07587">
    <property type="entry name" value="PSD1"/>
    <property type="match status" value="1"/>
</dbReference>
<dbReference type="AlphaFoldDB" id="A0A517N9I6"/>
<evidence type="ECO:0000313" key="7">
    <source>
        <dbReference type="Proteomes" id="UP000318538"/>
    </source>
</evidence>
<feature type="region of interest" description="Disordered" evidence="1">
    <location>
        <begin position="713"/>
        <end position="742"/>
    </location>
</feature>
<feature type="signal peptide" evidence="2">
    <location>
        <begin position="1"/>
        <end position="26"/>
    </location>
</feature>
<keyword evidence="2" id="KW-0732">Signal</keyword>
<feature type="compositionally biased region" description="Low complexity" evidence="1">
    <location>
        <begin position="713"/>
        <end position="728"/>
    </location>
</feature>
<sequence precursor="true">MVYRWIHWLALGSTGLAFCGATLAVADEPVQFERDVAPLLLNRCVECHQGAEPSGGLLLTTQAGLLAGGESGAAVDLDTPSDSELLLRVHGGEMPPAQKGVSQQLPADEIAVLQRWIAGGADWPADRKLDWFERTSSGRSGRDWWSLQPVVRPSVPRLTSLPQPPNPIDAFVFSGLERAGFVPAPQAAPRVLLRRLYVDLTGLPPTQMQIEAFEADPSDQAWDQEIDRLLDSPQYGQRWARYWLDLVRYADTSGYERDQEKPFAWKYRDWVVDALNADMPVDQFIIQQLAGDEIPGRTEKSTIATGFLRLGTWNDEPNDPLDYQYDRLEDLVHTTSSAFLGLTVKCARCHAHKFDPIMQEDYYRMASAFWAGPIGPRARDLLGGPSAKELGFDDVLGWTDLTSKPEPIRLLANGERDAPLQEVRPASLSMFPQLEREFEAPPEDARTSQRRLQLAQWIAHPENPLTARVYVNRLWGHHFGAAIVRSPNNFGFLADPPTHPRLLDWLAAELVSGDWKTKRIHKLILTSQTWRQSSLHPQSDKYETKDAGNRLWWRAKIRRLDAEALRDSMLATTGELDLRLGGPGFQPEISAAALEGLSRKSKAWQVSPQQEQFRRSLYLYSKRALLSPMMTTFNFSDANQSCAQRDVTTVPTQALVMMNNPFVHDRSQSLAKNAVAQSDPVQAMWSAVLARSPAADERRDAERFLASQRDLFAQSSDQSDAPASVAPDVKAAADPSRTPPIDPTELALASLAQVLINSNEFLYVD</sequence>
<name>A0A517N9I6_9BACT</name>
<dbReference type="PANTHER" id="PTHR35889">
    <property type="entry name" value="CYCLOINULO-OLIGOSACCHARIDE FRUCTANOTRANSFERASE-RELATED"/>
    <property type="match status" value="1"/>
</dbReference>
<reference evidence="6 7" key="1">
    <citation type="submission" date="2019-02" db="EMBL/GenBank/DDBJ databases">
        <title>Deep-cultivation of Planctomycetes and their phenomic and genomic characterization uncovers novel biology.</title>
        <authorList>
            <person name="Wiegand S."/>
            <person name="Jogler M."/>
            <person name="Boedeker C."/>
            <person name="Pinto D."/>
            <person name="Vollmers J."/>
            <person name="Rivas-Marin E."/>
            <person name="Kohn T."/>
            <person name="Peeters S.H."/>
            <person name="Heuer A."/>
            <person name="Rast P."/>
            <person name="Oberbeckmann S."/>
            <person name="Bunk B."/>
            <person name="Jeske O."/>
            <person name="Meyerdierks A."/>
            <person name="Storesund J.E."/>
            <person name="Kallscheuer N."/>
            <person name="Luecker S."/>
            <person name="Lage O.M."/>
            <person name="Pohl T."/>
            <person name="Merkel B.J."/>
            <person name="Hornburger P."/>
            <person name="Mueller R.-W."/>
            <person name="Bruemmer F."/>
            <person name="Labrenz M."/>
            <person name="Spormann A.M."/>
            <person name="Op den Camp H."/>
            <person name="Overmann J."/>
            <person name="Amann R."/>
            <person name="Jetten M.S.M."/>
            <person name="Mascher T."/>
            <person name="Medema M.H."/>
            <person name="Devos D.P."/>
            <person name="Kaster A.-K."/>
            <person name="Ovreas L."/>
            <person name="Rohde M."/>
            <person name="Galperin M.Y."/>
            <person name="Jogler C."/>
        </authorList>
    </citation>
    <scope>NUCLEOTIDE SEQUENCE [LARGE SCALE GENOMIC DNA]</scope>
    <source>
        <strain evidence="6 7">K22_7</strain>
    </source>
</reference>
<evidence type="ECO:0000259" key="3">
    <source>
        <dbReference type="Pfam" id="PF07583"/>
    </source>
</evidence>
<evidence type="ECO:0000259" key="4">
    <source>
        <dbReference type="Pfam" id="PF07587"/>
    </source>
</evidence>
<dbReference type="RefSeq" id="WP_218933902.1">
    <property type="nucleotide sequence ID" value="NZ_CP036525.1"/>
</dbReference>
<feature type="domain" description="DUF1549" evidence="3">
    <location>
        <begin position="167"/>
        <end position="369"/>
    </location>
</feature>
<feature type="domain" description="DUF1553" evidence="4">
    <location>
        <begin position="450"/>
        <end position="705"/>
    </location>
</feature>
<accession>A0A517N9I6</accession>
<dbReference type="KEGG" id="rlc:K227x_21800"/>
<dbReference type="InterPro" id="IPR022655">
    <property type="entry name" value="DUF1553"/>
</dbReference>
<dbReference type="EMBL" id="CP036525">
    <property type="protein sequence ID" value="QDT03795.1"/>
    <property type="molecule type" value="Genomic_DNA"/>
</dbReference>
<protein>
    <submittedName>
        <fullName evidence="6">Planctomycete cytochrome C</fullName>
    </submittedName>
</protein>
<feature type="domain" description="Cytochrome C Planctomycete-type" evidence="5">
    <location>
        <begin position="44"/>
        <end position="97"/>
    </location>
</feature>
<evidence type="ECO:0000313" key="6">
    <source>
        <dbReference type="EMBL" id="QDT03795.1"/>
    </source>
</evidence>
<evidence type="ECO:0000256" key="1">
    <source>
        <dbReference type="SAM" id="MobiDB-lite"/>
    </source>
</evidence>
<keyword evidence="7" id="KW-1185">Reference proteome</keyword>
<dbReference type="Pfam" id="PF07583">
    <property type="entry name" value="PSCyt2"/>
    <property type="match status" value="1"/>
</dbReference>
<dbReference type="InterPro" id="IPR011429">
    <property type="entry name" value="Cyt_c_Planctomycete-type"/>
</dbReference>
<dbReference type="PANTHER" id="PTHR35889:SF3">
    <property type="entry name" value="F-BOX DOMAIN-CONTAINING PROTEIN"/>
    <property type="match status" value="1"/>
</dbReference>
<dbReference type="Proteomes" id="UP000318538">
    <property type="component" value="Chromosome"/>
</dbReference>